<proteinExistence type="predicted"/>
<dbReference type="InterPro" id="IPR016047">
    <property type="entry name" value="M23ase_b-sheet_dom"/>
</dbReference>
<dbReference type="SUPFAM" id="SSF51261">
    <property type="entry name" value="Duplicated hybrid motif"/>
    <property type="match status" value="1"/>
</dbReference>
<name>A0A7C6A9C2_UNCW3</name>
<dbReference type="Pfam" id="PF01551">
    <property type="entry name" value="Peptidase_M23"/>
    <property type="match status" value="1"/>
</dbReference>
<dbReference type="Gene3D" id="2.70.70.10">
    <property type="entry name" value="Glucose Permease (Domain IIA)"/>
    <property type="match status" value="1"/>
</dbReference>
<keyword evidence="2" id="KW-1133">Transmembrane helix</keyword>
<evidence type="ECO:0000256" key="1">
    <source>
        <dbReference type="SAM" id="MobiDB-lite"/>
    </source>
</evidence>
<comment type="caution">
    <text evidence="4">The sequence shown here is derived from an EMBL/GenBank/DDBJ whole genome shotgun (WGS) entry which is preliminary data.</text>
</comment>
<accession>A0A7C6A9C2</accession>
<feature type="transmembrane region" description="Helical" evidence="2">
    <location>
        <begin position="34"/>
        <end position="54"/>
    </location>
</feature>
<evidence type="ECO:0000313" key="4">
    <source>
        <dbReference type="EMBL" id="HHS52053.1"/>
    </source>
</evidence>
<dbReference type="NCBIfam" id="TIGR04183">
    <property type="entry name" value="Por_Secre_tail"/>
    <property type="match status" value="1"/>
</dbReference>
<feature type="domain" description="M23ase beta-sheet core" evidence="3">
    <location>
        <begin position="79"/>
        <end position="177"/>
    </location>
</feature>
<dbReference type="CDD" id="cd12797">
    <property type="entry name" value="M23_peptidase"/>
    <property type="match status" value="1"/>
</dbReference>
<keyword evidence="2" id="KW-0812">Transmembrane</keyword>
<dbReference type="InterPro" id="IPR011055">
    <property type="entry name" value="Dup_hybrid_motif"/>
</dbReference>
<dbReference type="EMBL" id="DTLI01000109">
    <property type="protein sequence ID" value="HHS52053.1"/>
    <property type="molecule type" value="Genomic_DNA"/>
</dbReference>
<feature type="compositionally biased region" description="Polar residues" evidence="1">
    <location>
        <begin position="1"/>
        <end position="20"/>
    </location>
</feature>
<protein>
    <submittedName>
        <fullName evidence="4">T9SS type A sorting domain-containing protein</fullName>
    </submittedName>
</protein>
<dbReference type="AlphaFoldDB" id="A0A7C6A9C2"/>
<keyword evidence="2" id="KW-0472">Membrane</keyword>
<gene>
    <name evidence="4" type="ORF">ENW73_04205</name>
</gene>
<reference evidence="4" key="1">
    <citation type="journal article" date="2020" name="mSystems">
        <title>Genome- and Community-Level Interaction Insights into Carbon Utilization and Element Cycling Functions of Hydrothermarchaeota in Hydrothermal Sediment.</title>
        <authorList>
            <person name="Zhou Z."/>
            <person name="Liu Y."/>
            <person name="Xu W."/>
            <person name="Pan J."/>
            <person name="Luo Z.H."/>
            <person name="Li M."/>
        </authorList>
    </citation>
    <scope>NUCLEOTIDE SEQUENCE [LARGE SCALE GENOMIC DNA]</scope>
    <source>
        <strain evidence="4">SpSt-876</strain>
    </source>
</reference>
<organism evidence="4">
    <name type="scientific">candidate division WOR-3 bacterium</name>
    <dbReference type="NCBI Taxonomy" id="2052148"/>
    <lineage>
        <taxon>Bacteria</taxon>
        <taxon>Bacteria division WOR-3</taxon>
    </lineage>
</organism>
<dbReference type="InterPro" id="IPR026444">
    <property type="entry name" value="Secre_tail"/>
</dbReference>
<evidence type="ECO:0000259" key="3">
    <source>
        <dbReference type="Pfam" id="PF01551"/>
    </source>
</evidence>
<sequence length="463" mass="52012">MKQRTYQKFSDWMTRNTSPPQADKGGQIGSVKGLFASAIIFIFSNYLLAIPWPIAPFDSVHPLGNNWGEYQNYGGSPYFHNGIDIITVRQQGVPVYAVAHGWVKAWLTIQAEYHWRLAIADSNLSYTDSCEGWLYAHIDSSRFHKNIGDEVQEGDLIGYLVPWPVTGFDHLHFARIKDAGSTWDEADWAFVQNPLTVLDPNTDTIKPQFENARTGAKFAFCRNNSNVYLNPESLYGDIDIIAKICDKTGFSTGDTIWDRLAPYRIEYSVRGDFDSIPLTLSFQFSGLINQSCIRVVYKTQNPCRSRGDYDYRDYYFIVTNTDGDSILETTDSLSCWHTADFPDGWYYVKVTAYDIAGNSTTESMPVFVFNGVGVANNPPKPTPSPQLSLSGGLSLNGQISLEQSQKVSLKIFDNTGRMEKVLISGQLGKGDYHFTYQTKHSGIYFLVAQIGGQIITKKVVIIR</sequence>
<feature type="region of interest" description="Disordered" evidence="1">
    <location>
        <begin position="1"/>
        <end position="25"/>
    </location>
</feature>
<evidence type="ECO:0000256" key="2">
    <source>
        <dbReference type="SAM" id="Phobius"/>
    </source>
</evidence>